<reference evidence="4" key="2">
    <citation type="submission" date="2016-03" db="EMBL/GenBank/DDBJ databases">
        <authorList>
            <person name="Lee Y.-S."/>
            <person name="Choi Y.-L."/>
        </authorList>
    </citation>
    <scope>NUCLEOTIDE SEQUENCE [LARGE SCALE GENOMIC DNA]</scope>
    <source>
        <strain evidence="4">DAU221</strain>
    </source>
</reference>
<reference evidence="3" key="3">
    <citation type="submission" date="2022-11" db="EMBL/GenBank/DDBJ databases">
        <title>Chitin-degrading and fungicidal potential of chitinolytic bacterial strains from marine environment of the Pacific Ocean regions.</title>
        <authorList>
            <person name="Pentekhina I."/>
            <person name="Nedashkovskaya O."/>
            <person name="Seitkalieva A."/>
            <person name="Podvolotskaya A."/>
            <person name="Tekutyeva L."/>
            <person name="Balabanova L."/>
        </authorList>
    </citation>
    <scope>NUCLEOTIDE SEQUENCE</scope>
    <source>
        <strain evidence="3">KMM 6838</strain>
    </source>
</reference>
<proteinExistence type="predicted"/>
<feature type="signal peptide" evidence="1">
    <location>
        <begin position="1"/>
        <end position="20"/>
    </location>
</feature>
<evidence type="ECO:0000256" key="1">
    <source>
        <dbReference type="SAM" id="SignalP"/>
    </source>
</evidence>
<protein>
    <submittedName>
        <fullName evidence="2">Uncharacterized protein</fullName>
    </submittedName>
</protein>
<dbReference type="EMBL" id="JAPHQB010000012">
    <property type="protein sequence ID" value="MCX2801979.1"/>
    <property type="molecule type" value="Genomic_DNA"/>
</dbReference>
<reference evidence="2" key="1">
    <citation type="submission" date="2016-03" db="EMBL/GenBank/DDBJ databases">
        <authorList>
            <person name="Ploux O."/>
        </authorList>
    </citation>
    <scope>NUCLEOTIDE SEQUENCE [LARGE SCALE GENOMIC DNA]</scope>
    <source>
        <strain evidence="2">DAU221</strain>
    </source>
</reference>
<dbReference type="Proteomes" id="UP001209730">
    <property type="component" value="Unassembled WGS sequence"/>
</dbReference>
<organism evidence="2 4">
    <name type="scientific">Microbulbifer thermotolerans</name>
    <dbReference type="NCBI Taxonomy" id="252514"/>
    <lineage>
        <taxon>Bacteria</taxon>
        <taxon>Pseudomonadati</taxon>
        <taxon>Pseudomonadota</taxon>
        <taxon>Gammaproteobacteria</taxon>
        <taxon>Cellvibrionales</taxon>
        <taxon>Microbulbiferaceae</taxon>
        <taxon>Microbulbifer</taxon>
    </lineage>
</organism>
<gene>
    <name evidence="2" type="ORF">A3224_15085</name>
    <name evidence="3" type="ORF">OQJ68_09290</name>
</gene>
<name>A0A143HR25_MICTH</name>
<dbReference type="Proteomes" id="UP000076077">
    <property type="component" value="Chromosome"/>
</dbReference>
<evidence type="ECO:0000313" key="4">
    <source>
        <dbReference type="Proteomes" id="UP000076077"/>
    </source>
</evidence>
<accession>A0A143HR25</accession>
<dbReference type="RefSeq" id="WP_067156505.1">
    <property type="nucleotide sequence ID" value="NZ_CP014864.1"/>
</dbReference>
<feature type="chain" id="PRO_5013476287" evidence="1">
    <location>
        <begin position="21"/>
        <end position="91"/>
    </location>
</feature>
<dbReference type="KEGG" id="mthd:A3224_15085"/>
<dbReference type="STRING" id="252514.A3224_15085"/>
<dbReference type="EMBL" id="CP014864">
    <property type="protein sequence ID" value="AMX03732.1"/>
    <property type="molecule type" value="Genomic_DNA"/>
</dbReference>
<evidence type="ECO:0000313" key="2">
    <source>
        <dbReference type="EMBL" id="AMX03732.1"/>
    </source>
</evidence>
<dbReference type="AlphaFoldDB" id="A0A143HR25"/>
<evidence type="ECO:0000313" key="3">
    <source>
        <dbReference type="EMBL" id="MCX2801979.1"/>
    </source>
</evidence>
<keyword evidence="4" id="KW-1185">Reference proteome</keyword>
<keyword evidence="1" id="KW-0732">Signal</keyword>
<sequence length="91" mass="10375">MKKIFPLLAALLHLSAPAVADDVIELESSVIGSQEQPKVLYIIPWKQADSLQRLDSVLPQTVGYVFSHQEYSELQREMKLLQNDQEKQKNP</sequence>
<dbReference type="OrthoDB" id="5397661at2"/>
<dbReference type="GeneID" id="76609354"/>